<keyword evidence="1" id="KW-0805">Transcription regulation</keyword>
<dbReference type="InterPro" id="IPR001034">
    <property type="entry name" value="DeoR_HTH"/>
</dbReference>
<evidence type="ECO:0000313" key="4">
    <source>
        <dbReference type="EMBL" id="QQG45489.1"/>
    </source>
</evidence>
<name>A0A7T5RJX5_9BACT</name>
<dbReference type="Proteomes" id="UP000595618">
    <property type="component" value="Chromosome"/>
</dbReference>
<dbReference type="GO" id="GO:0003700">
    <property type="term" value="F:DNA-binding transcription factor activity"/>
    <property type="evidence" value="ECO:0007669"/>
    <property type="project" value="InterPro"/>
</dbReference>
<evidence type="ECO:0000256" key="2">
    <source>
        <dbReference type="ARBA" id="ARBA00023163"/>
    </source>
</evidence>
<dbReference type="InterPro" id="IPR036388">
    <property type="entry name" value="WH-like_DNA-bd_sf"/>
</dbReference>
<dbReference type="Pfam" id="PF08220">
    <property type="entry name" value="HTH_DeoR"/>
    <property type="match status" value="1"/>
</dbReference>
<protein>
    <submittedName>
        <fullName evidence="4">DeoR family transcriptional regulator</fullName>
    </submittedName>
</protein>
<feature type="domain" description="HTH deoR-type" evidence="3">
    <location>
        <begin position="168"/>
        <end position="214"/>
    </location>
</feature>
<proteinExistence type="predicted"/>
<reference evidence="4 5" key="1">
    <citation type="submission" date="2020-07" db="EMBL/GenBank/DDBJ databases">
        <title>Huge and variable diversity of episymbiotic CPR bacteria and DPANN archaea in groundwater ecosystems.</title>
        <authorList>
            <person name="He C.Y."/>
            <person name="Keren R."/>
            <person name="Whittaker M."/>
            <person name="Farag I.F."/>
            <person name="Doudna J."/>
            <person name="Cate J.H.D."/>
            <person name="Banfield J.F."/>
        </authorList>
    </citation>
    <scope>NUCLEOTIDE SEQUENCE [LARGE SCALE GENOMIC DNA]</scope>
    <source>
        <strain evidence="4">NC_groundwater_541_Ag_S-0.1um_46_50</strain>
    </source>
</reference>
<accession>A0A7T5RJX5</accession>
<evidence type="ECO:0000313" key="5">
    <source>
        <dbReference type="Proteomes" id="UP000595618"/>
    </source>
</evidence>
<organism evidence="4 5">
    <name type="scientific">Candidatus Sungiibacteriota bacterium</name>
    <dbReference type="NCBI Taxonomy" id="2750080"/>
    <lineage>
        <taxon>Bacteria</taxon>
        <taxon>Candidatus Sungiibacteriota</taxon>
    </lineage>
</organism>
<dbReference type="Gene3D" id="1.10.10.10">
    <property type="entry name" value="Winged helix-like DNA-binding domain superfamily/Winged helix DNA-binding domain"/>
    <property type="match status" value="1"/>
</dbReference>
<sequence length="230" mass="26888">MLESKITKELHRRIFELTLALYRVTDFFPQGEVLRKNLREKANEIFGGVTEYGYSPDFEREATSIIAKIHTIKGYLGLARSLRFVKPINITVLEREYDFLADFFNRELDVVKKATENKQEEIITPTQTTNNESQPVRESEKEELPTWEEFATKEDKGLTPISESINERQHKILEHLKQSQQAKISDFVPHFAGISTKTIQRDLQDLVIKDILRKEGEKRWTTYSINKNVQ</sequence>
<dbReference type="EMBL" id="CP066690">
    <property type="protein sequence ID" value="QQG45489.1"/>
    <property type="molecule type" value="Genomic_DNA"/>
</dbReference>
<evidence type="ECO:0000259" key="3">
    <source>
        <dbReference type="Pfam" id="PF08220"/>
    </source>
</evidence>
<gene>
    <name evidence="4" type="ORF">HYW89_00930</name>
</gene>
<keyword evidence="2" id="KW-0804">Transcription</keyword>
<evidence type="ECO:0000256" key="1">
    <source>
        <dbReference type="ARBA" id="ARBA00023015"/>
    </source>
</evidence>
<dbReference type="AlphaFoldDB" id="A0A7T5RJX5"/>